<evidence type="ECO:0000256" key="1">
    <source>
        <dbReference type="SAM" id="MobiDB-lite"/>
    </source>
</evidence>
<gene>
    <name evidence="2" type="ORF">PUNSTDRAFT_146965</name>
</gene>
<feature type="compositionally biased region" description="Basic and acidic residues" evidence="1">
    <location>
        <begin position="10"/>
        <end position="20"/>
    </location>
</feature>
<dbReference type="AlphaFoldDB" id="R7S1I2"/>
<reference evidence="3" key="1">
    <citation type="journal article" date="2012" name="Science">
        <title>The Paleozoic origin of enzymatic lignin decomposition reconstructed from 31 fungal genomes.</title>
        <authorList>
            <person name="Floudas D."/>
            <person name="Binder M."/>
            <person name="Riley R."/>
            <person name="Barry K."/>
            <person name="Blanchette R.A."/>
            <person name="Henrissat B."/>
            <person name="Martinez A.T."/>
            <person name="Otillar R."/>
            <person name="Spatafora J.W."/>
            <person name="Yadav J.S."/>
            <person name="Aerts A."/>
            <person name="Benoit I."/>
            <person name="Boyd A."/>
            <person name="Carlson A."/>
            <person name="Copeland A."/>
            <person name="Coutinho P.M."/>
            <person name="de Vries R.P."/>
            <person name="Ferreira P."/>
            <person name="Findley K."/>
            <person name="Foster B."/>
            <person name="Gaskell J."/>
            <person name="Glotzer D."/>
            <person name="Gorecki P."/>
            <person name="Heitman J."/>
            <person name="Hesse C."/>
            <person name="Hori C."/>
            <person name="Igarashi K."/>
            <person name="Jurgens J.A."/>
            <person name="Kallen N."/>
            <person name="Kersten P."/>
            <person name="Kohler A."/>
            <person name="Kuees U."/>
            <person name="Kumar T.K.A."/>
            <person name="Kuo A."/>
            <person name="LaButti K."/>
            <person name="Larrondo L.F."/>
            <person name="Lindquist E."/>
            <person name="Ling A."/>
            <person name="Lombard V."/>
            <person name="Lucas S."/>
            <person name="Lundell T."/>
            <person name="Martin R."/>
            <person name="McLaughlin D.J."/>
            <person name="Morgenstern I."/>
            <person name="Morin E."/>
            <person name="Murat C."/>
            <person name="Nagy L.G."/>
            <person name="Nolan M."/>
            <person name="Ohm R.A."/>
            <person name="Patyshakuliyeva A."/>
            <person name="Rokas A."/>
            <person name="Ruiz-Duenas F.J."/>
            <person name="Sabat G."/>
            <person name="Salamov A."/>
            <person name="Samejima M."/>
            <person name="Schmutz J."/>
            <person name="Slot J.C."/>
            <person name="St John F."/>
            <person name="Stenlid J."/>
            <person name="Sun H."/>
            <person name="Sun S."/>
            <person name="Syed K."/>
            <person name="Tsang A."/>
            <person name="Wiebenga A."/>
            <person name="Young D."/>
            <person name="Pisabarro A."/>
            <person name="Eastwood D.C."/>
            <person name="Martin F."/>
            <person name="Cullen D."/>
            <person name="Grigoriev I.V."/>
            <person name="Hibbett D.S."/>
        </authorList>
    </citation>
    <scope>NUCLEOTIDE SEQUENCE [LARGE SCALE GENOMIC DNA]</scope>
    <source>
        <strain evidence="3">HHB-11173 SS5</strain>
    </source>
</reference>
<dbReference type="HOGENOM" id="CLU_2293099_0_0_1"/>
<feature type="region of interest" description="Disordered" evidence="1">
    <location>
        <begin position="1"/>
        <end position="23"/>
    </location>
</feature>
<sequence>MRTRSSSRGSTDEKHGRLVDSWRPQSRQCRNAKPCLSVYNTSALKNVRIPEPVAIPFPLADESIHTRRRPVLHHVELLEDCVGRIVLRDAFHQCGGIVPLS</sequence>
<dbReference type="EMBL" id="JH687560">
    <property type="protein sequence ID" value="EIN03642.1"/>
    <property type="molecule type" value="Genomic_DNA"/>
</dbReference>
<proteinExistence type="predicted"/>
<dbReference type="GeneID" id="18881752"/>
<evidence type="ECO:0000313" key="3">
    <source>
        <dbReference type="Proteomes" id="UP000054196"/>
    </source>
</evidence>
<dbReference type="Proteomes" id="UP000054196">
    <property type="component" value="Unassembled WGS sequence"/>
</dbReference>
<protein>
    <submittedName>
        <fullName evidence="2">Uncharacterized protein</fullName>
    </submittedName>
</protein>
<organism evidence="2 3">
    <name type="scientific">Punctularia strigosozonata (strain HHB-11173)</name>
    <name type="common">White-rot fungus</name>
    <dbReference type="NCBI Taxonomy" id="741275"/>
    <lineage>
        <taxon>Eukaryota</taxon>
        <taxon>Fungi</taxon>
        <taxon>Dikarya</taxon>
        <taxon>Basidiomycota</taxon>
        <taxon>Agaricomycotina</taxon>
        <taxon>Agaricomycetes</taxon>
        <taxon>Corticiales</taxon>
        <taxon>Punctulariaceae</taxon>
        <taxon>Punctularia</taxon>
    </lineage>
</organism>
<keyword evidence="3" id="KW-1185">Reference proteome</keyword>
<name>R7S1I2_PUNST</name>
<accession>R7S1I2</accession>
<evidence type="ECO:0000313" key="2">
    <source>
        <dbReference type="EMBL" id="EIN03642.1"/>
    </source>
</evidence>
<dbReference type="KEGG" id="psq:PUNSTDRAFT_146965"/>
<dbReference type="RefSeq" id="XP_007389129.1">
    <property type="nucleotide sequence ID" value="XM_007389067.1"/>
</dbReference>